<gene>
    <name evidence="8" type="ordered locus">Desmu_1009</name>
</gene>
<feature type="transmembrane region" description="Helical" evidence="6">
    <location>
        <begin position="238"/>
        <end position="260"/>
    </location>
</feature>
<dbReference type="RefSeq" id="WP_013562533.1">
    <property type="nucleotide sequence ID" value="NC_014961.1"/>
</dbReference>
<evidence type="ECO:0000256" key="6">
    <source>
        <dbReference type="SAM" id="Phobius"/>
    </source>
</evidence>
<proteinExistence type="predicted"/>
<feature type="transmembrane region" description="Helical" evidence="6">
    <location>
        <begin position="180"/>
        <end position="201"/>
    </location>
</feature>
<dbReference type="GO" id="GO:0005886">
    <property type="term" value="C:plasma membrane"/>
    <property type="evidence" value="ECO:0007669"/>
    <property type="project" value="UniProtKB-SubCell"/>
</dbReference>
<evidence type="ECO:0000259" key="7">
    <source>
        <dbReference type="Pfam" id="PF04039"/>
    </source>
</evidence>
<reference evidence="8 9" key="2">
    <citation type="journal article" date="2011" name="Stand. Genomic Sci.">
        <title>Complete genome sequence of Desulfurococcus mucosus type strain (O7/1).</title>
        <authorList>
            <person name="Wirth R."/>
            <person name="Chertkov O."/>
            <person name="Held B."/>
            <person name="Lapidus A."/>
            <person name="Nolan M."/>
            <person name="Lucas S."/>
            <person name="Hammon N."/>
            <person name="Deshpande S."/>
            <person name="Cheng J.F."/>
            <person name="Tapia R."/>
            <person name="Han C."/>
            <person name="Goodwin L."/>
            <person name="Pitluck S."/>
            <person name="Liolios K."/>
            <person name="Ioanna P."/>
            <person name="Ivanova N."/>
            <person name="Mavromatis K."/>
            <person name="Mikhailova N."/>
            <person name="Pati A."/>
            <person name="Chen A."/>
            <person name="Palaniappan K."/>
            <person name="Land M."/>
            <person name="Hauser L."/>
            <person name="Chang Y.J."/>
            <person name="Jeffries C.D."/>
            <person name="Bilek Y."/>
            <person name="Hader T."/>
            <person name="Rohde M."/>
            <person name="Spring S."/>
            <person name="Sikorski J."/>
            <person name="Goker M."/>
            <person name="Woyke T."/>
            <person name="Bristow J."/>
            <person name="Eisen J.A."/>
            <person name="Markowitz V."/>
            <person name="Hugenholtz P."/>
            <person name="Kyrpides N.C."/>
            <person name="Klenk H.P."/>
        </authorList>
    </citation>
    <scope>NUCLEOTIDE SEQUENCE [LARGE SCALE GENOMIC DNA]</scope>
    <source>
        <strain evidence="9">ATCC 35584 / DSM 2162 / JCM 9187 / O7/1</strain>
    </source>
</reference>
<name>E8R9Y5_DESM0</name>
<feature type="transmembrane region" description="Helical" evidence="6">
    <location>
        <begin position="122"/>
        <end position="139"/>
    </location>
</feature>
<dbReference type="InterPro" id="IPR007182">
    <property type="entry name" value="MnhB"/>
</dbReference>
<comment type="subcellular location">
    <subcellularLocation>
        <location evidence="1">Cell membrane</location>
        <topology evidence="1">Multi-pass membrane protein</topology>
    </subcellularLocation>
</comment>
<feature type="transmembrane region" description="Helical" evidence="6">
    <location>
        <begin position="145"/>
        <end position="168"/>
    </location>
</feature>
<accession>E8R9Y5</accession>
<keyword evidence="5 6" id="KW-0472">Membrane</keyword>
<dbReference type="PANTHER" id="PTHR33932">
    <property type="entry name" value="NA(+)/H(+) ANTIPORTER SUBUNIT B"/>
    <property type="match status" value="1"/>
</dbReference>
<dbReference type="GeneID" id="10153709"/>
<dbReference type="PANTHER" id="PTHR33932:SF4">
    <property type="entry name" value="NA(+)_H(+) ANTIPORTER SUBUNIT B"/>
    <property type="match status" value="1"/>
</dbReference>
<sequence precursor="true">MRSRSMHLYLSILVSLTLAVLIALLLEYTGLASFKAQELTGLAQIYLAHVAYPGSPWTSMSTEVVTSVIWDQRGFDTYFETSVLFLAIAASLLVLEKTGSATRLSDAGGEVTVIVRTVVKPVVLIVAVVSVSVALHGHLTPGGGFQGGSIFVIAPLLVLLALGISPLYKAGFTPRKLLGVRALAVTLIFVLGVIPLAYSIVSGGKAYLFQNLAKPYSQFSFPALVETPMGPLLLSGTLFWLNFFEFLAVSSGFTLALIYLTREFEGGDAE</sequence>
<dbReference type="KEGG" id="dmu:Desmu_1009"/>
<feature type="domain" description="Na+/H+ antiporter MnhB subunit-related protein" evidence="7">
    <location>
        <begin position="114"/>
        <end position="254"/>
    </location>
</feature>
<dbReference type="STRING" id="765177.Desmu_1009"/>
<dbReference type="Proteomes" id="UP000001068">
    <property type="component" value="Chromosome"/>
</dbReference>
<organism evidence="8 9">
    <name type="scientific">Desulfurococcus mucosus (strain ATCC 35584 / DSM 2162 / JCM 9187 / O7/1)</name>
    <dbReference type="NCBI Taxonomy" id="765177"/>
    <lineage>
        <taxon>Archaea</taxon>
        <taxon>Thermoproteota</taxon>
        <taxon>Thermoprotei</taxon>
        <taxon>Desulfurococcales</taxon>
        <taxon>Desulfurococcaceae</taxon>
        <taxon>Desulfurococcus</taxon>
    </lineage>
</organism>
<dbReference type="InterPro" id="IPR050622">
    <property type="entry name" value="CPA3_antiporter_subunitB"/>
</dbReference>
<protein>
    <submittedName>
        <fullName evidence="8">Na+/H+ antiporter MnhB subunit-related protein</fullName>
    </submittedName>
</protein>
<evidence type="ECO:0000256" key="5">
    <source>
        <dbReference type="ARBA" id="ARBA00023136"/>
    </source>
</evidence>
<dbReference type="eggNOG" id="arCOG03079">
    <property type="taxonomic scope" value="Archaea"/>
</dbReference>
<evidence type="ECO:0000256" key="3">
    <source>
        <dbReference type="ARBA" id="ARBA00022692"/>
    </source>
</evidence>
<dbReference type="Pfam" id="PF04039">
    <property type="entry name" value="MnhB"/>
    <property type="match status" value="1"/>
</dbReference>
<keyword evidence="4 6" id="KW-1133">Transmembrane helix</keyword>
<feature type="transmembrane region" description="Helical" evidence="6">
    <location>
        <begin position="7"/>
        <end position="26"/>
    </location>
</feature>
<dbReference type="OrthoDB" id="19265at2157"/>
<dbReference type="AlphaFoldDB" id="E8R9Y5"/>
<dbReference type="HOGENOM" id="CLU_069132_2_0_2"/>
<evidence type="ECO:0000256" key="1">
    <source>
        <dbReference type="ARBA" id="ARBA00004651"/>
    </source>
</evidence>
<evidence type="ECO:0000256" key="2">
    <source>
        <dbReference type="ARBA" id="ARBA00022475"/>
    </source>
</evidence>
<dbReference type="EMBL" id="CP002363">
    <property type="protein sequence ID" value="ADV65311.1"/>
    <property type="molecule type" value="Genomic_DNA"/>
</dbReference>
<reference evidence="9" key="1">
    <citation type="submission" date="2010-11" db="EMBL/GenBank/DDBJ databases">
        <title>The complete genome of Desulfurococcus mucosus DSM 2162.</title>
        <authorList>
            <consortium name="US DOE Joint Genome Institute (JGI-PGF)"/>
            <person name="Lucas S."/>
            <person name="Copeland A."/>
            <person name="Lapidus A."/>
            <person name="Bruce D."/>
            <person name="Goodwin L."/>
            <person name="Pitluck S."/>
            <person name="Kyrpides N."/>
            <person name="Mavromatis K."/>
            <person name="Pagani I."/>
            <person name="Ivanova N."/>
            <person name="Ovchinnikova G."/>
            <person name="Chertkov O."/>
            <person name="Held B."/>
            <person name="Brettin T."/>
            <person name="Detter J.C."/>
            <person name="Tapia R."/>
            <person name="Han C."/>
            <person name="Land M."/>
            <person name="Hauser L."/>
            <person name="Markowitz V."/>
            <person name="Cheng J.-F."/>
            <person name="Hugenholtz P."/>
            <person name="Woyke T."/>
            <person name="Wu D."/>
            <person name="Wirth R."/>
            <person name="Bilek Y."/>
            <person name="Hader T."/>
            <person name="Klenk H.-P."/>
            <person name="Eisen J.A."/>
        </authorList>
    </citation>
    <scope>NUCLEOTIDE SEQUENCE [LARGE SCALE GENOMIC DNA]</scope>
    <source>
        <strain evidence="9">ATCC 35584 / DSM 2162 / JCM 9187 / O7/1</strain>
    </source>
</reference>
<feature type="transmembrane region" description="Helical" evidence="6">
    <location>
        <begin position="77"/>
        <end position="95"/>
    </location>
</feature>
<evidence type="ECO:0000256" key="4">
    <source>
        <dbReference type="ARBA" id="ARBA00022989"/>
    </source>
</evidence>
<evidence type="ECO:0000313" key="9">
    <source>
        <dbReference type="Proteomes" id="UP000001068"/>
    </source>
</evidence>
<keyword evidence="2" id="KW-1003">Cell membrane</keyword>
<keyword evidence="3 6" id="KW-0812">Transmembrane</keyword>
<keyword evidence="9" id="KW-1185">Reference proteome</keyword>
<evidence type="ECO:0000313" key="8">
    <source>
        <dbReference type="EMBL" id="ADV65311.1"/>
    </source>
</evidence>